<evidence type="ECO:0000313" key="3">
    <source>
        <dbReference type="Proteomes" id="UP000191040"/>
    </source>
</evidence>
<evidence type="ECO:0000313" key="2">
    <source>
        <dbReference type="EMBL" id="SKB09364.1"/>
    </source>
</evidence>
<proteinExistence type="predicted"/>
<protein>
    <submittedName>
        <fullName evidence="2">Uncharacterized protein</fullName>
    </submittedName>
</protein>
<dbReference type="EMBL" id="LT796768">
    <property type="protein sequence ID" value="SKB09364.1"/>
    <property type="molecule type" value="Genomic_DNA"/>
</dbReference>
<gene>
    <name evidence="2" type="ORF">SAMN06295964_2641</name>
</gene>
<dbReference type="AlphaFoldDB" id="A0A1T4Z5S5"/>
<feature type="compositionally biased region" description="Pro residues" evidence="1">
    <location>
        <begin position="59"/>
        <end position="70"/>
    </location>
</feature>
<dbReference type="RefSeq" id="WP_078700585.1">
    <property type="nucleotide sequence ID" value="NZ_LT796768.1"/>
</dbReference>
<sequence length="170" mass="17493">MTSRPDLRHPAARAFGWLALIGVALGVGIGLFSAGALTATGVTSADLPPLAAPTSEPTTAPPPTPTPTPEPEAQDEGPKPKLTPVPGNRAAPGERFDIVGVLPTADKGAQLQIQVKDGDGPWDDFPVTVAAGDGGRFETKIYTSRTGERKFRVTDKASGDSTPDITVTIG</sequence>
<evidence type="ECO:0000256" key="1">
    <source>
        <dbReference type="SAM" id="MobiDB-lite"/>
    </source>
</evidence>
<organism evidence="2 3">
    <name type="scientific">Aeromicrobium choanae</name>
    <dbReference type="NCBI Taxonomy" id="1736691"/>
    <lineage>
        <taxon>Bacteria</taxon>
        <taxon>Bacillati</taxon>
        <taxon>Actinomycetota</taxon>
        <taxon>Actinomycetes</taxon>
        <taxon>Propionibacteriales</taxon>
        <taxon>Nocardioidaceae</taxon>
        <taxon>Aeromicrobium</taxon>
    </lineage>
</organism>
<reference evidence="3" key="1">
    <citation type="submission" date="2017-02" db="EMBL/GenBank/DDBJ databases">
        <authorList>
            <person name="Varghese N."/>
            <person name="Submissions S."/>
        </authorList>
    </citation>
    <scope>NUCLEOTIDE SEQUENCE [LARGE SCALE GENOMIC DNA]</scope>
    <source>
        <strain evidence="3">9H-4</strain>
    </source>
</reference>
<feature type="compositionally biased region" description="Low complexity" evidence="1">
    <location>
        <begin position="48"/>
        <end position="58"/>
    </location>
</feature>
<dbReference type="STRING" id="1736691.SAMN06295964_2641"/>
<dbReference type="Proteomes" id="UP000191040">
    <property type="component" value="Chromosome I"/>
</dbReference>
<name>A0A1T4Z5S5_9ACTN</name>
<dbReference type="OrthoDB" id="9804551at2"/>
<feature type="region of interest" description="Disordered" evidence="1">
    <location>
        <begin position="47"/>
        <end position="93"/>
    </location>
</feature>
<keyword evidence="3" id="KW-1185">Reference proteome</keyword>
<accession>A0A1T4Z5S5</accession>